<feature type="transmembrane region" description="Helical" evidence="1">
    <location>
        <begin position="130"/>
        <end position="147"/>
    </location>
</feature>
<feature type="transmembrane region" description="Helical" evidence="1">
    <location>
        <begin position="25"/>
        <end position="44"/>
    </location>
</feature>
<proteinExistence type="predicted"/>
<dbReference type="EMBL" id="VUNS01000021">
    <property type="protein sequence ID" value="MST98633.1"/>
    <property type="molecule type" value="Genomic_DNA"/>
</dbReference>
<dbReference type="Proteomes" id="UP000435649">
    <property type="component" value="Unassembled WGS sequence"/>
</dbReference>
<protein>
    <submittedName>
        <fullName evidence="2">Uncharacterized protein</fullName>
    </submittedName>
</protein>
<feature type="transmembrane region" description="Helical" evidence="1">
    <location>
        <begin position="551"/>
        <end position="572"/>
    </location>
</feature>
<keyword evidence="1" id="KW-1133">Transmembrane helix</keyword>
<evidence type="ECO:0000313" key="3">
    <source>
        <dbReference type="Proteomes" id="UP000435649"/>
    </source>
</evidence>
<feature type="transmembrane region" description="Helical" evidence="1">
    <location>
        <begin position="523"/>
        <end position="539"/>
    </location>
</feature>
<organism evidence="2 3">
    <name type="scientific">Victivallis lenta</name>
    <dbReference type="NCBI Taxonomy" id="2606640"/>
    <lineage>
        <taxon>Bacteria</taxon>
        <taxon>Pseudomonadati</taxon>
        <taxon>Lentisphaerota</taxon>
        <taxon>Lentisphaeria</taxon>
        <taxon>Victivallales</taxon>
        <taxon>Victivallaceae</taxon>
        <taxon>Victivallis</taxon>
    </lineage>
</organism>
<keyword evidence="3" id="KW-1185">Reference proteome</keyword>
<gene>
    <name evidence="2" type="ORF">FYJ85_16460</name>
</gene>
<feature type="transmembrane region" description="Helical" evidence="1">
    <location>
        <begin position="159"/>
        <end position="179"/>
    </location>
</feature>
<keyword evidence="1" id="KW-0472">Membrane</keyword>
<comment type="caution">
    <text evidence="2">The sequence shown here is derived from an EMBL/GenBank/DDBJ whole genome shotgun (WGS) entry which is preliminary data.</text>
</comment>
<feature type="transmembrane region" description="Helical" evidence="1">
    <location>
        <begin position="90"/>
        <end position="118"/>
    </location>
</feature>
<feature type="transmembrane region" description="Helical" evidence="1">
    <location>
        <begin position="471"/>
        <end position="491"/>
    </location>
</feature>
<dbReference type="AlphaFoldDB" id="A0A844G658"/>
<feature type="transmembrane region" description="Helical" evidence="1">
    <location>
        <begin position="446"/>
        <end position="465"/>
    </location>
</feature>
<feature type="transmembrane region" description="Helical" evidence="1">
    <location>
        <begin position="498"/>
        <end position="517"/>
    </location>
</feature>
<sequence>MTTDTRRKPLPGWETSPFARRTERAARMICGAAFPGIFLGSAFAGTMELLEHGSGLFGIPGVSLIIIALEAIFGAVLVGSWRERHGLRGILILPALLLFLFSLVPGPRAALAICGILAGGYFTALPVRSGGVRAVFGVSFALTVFLLPGHAFAAQTLQIALFPILFASTILWVGAHWVLRVCMIALLPVSTILFAEGMLNRRPAVSAGEPQEVAAALPAILMANSDSARVLFLSDRPSLLPEVWCSMPFVAGVESIWPQAERFPGRDWSKFKPHNGLPGRAVAALAGKFNLIYIDTFPSGGEAARRGFVEKLWELLEPKNGILVLPSVNRLLLPAEAQWAVLPGTRGQRVAASREAVSTDLDLLDGRLRALLEPFGEENHIPAGIFAALYYTPSPPVLPAPENDPAFAKPVSPEWFYETLFCFLLGYGAIRLYFGRYGRNPYGFALMENSAGFVLVLLAACSAMSCRELFTGVPASTIWGCVGLVFVVLPLRARAARVLALAAIVLPAVWLIPQSLIVEEPTWIIVTAVAALAAGAVRGRIGRETAFPRSWCTTFSAAGWIVGGAVYAVFHLLLREPLLPALIVAGALRLAWPLKL</sequence>
<accession>A0A844G658</accession>
<evidence type="ECO:0000256" key="1">
    <source>
        <dbReference type="SAM" id="Phobius"/>
    </source>
</evidence>
<dbReference type="RefSeq" id="WP_154419550.1">
    <property type="nucleotide sequence ID" value="NZ_DBFCGB010000134.1"/>
</dbReference>
<keyword evidence="1" id="KW-0812">Transmembrane</keyword>
<feature type="transmembrane region" description="Helical" evidence="1">
    <location>
        <begin position="56"/>
        <end position="78"/>
    </location>
</feature>
<name>A0A844G658_9BACT</name>
<reference evidence="2 3" key="1">
    <citation type="submission" date="2019-08" db="EMBL/GenBank/DDBJ databases">
        <title>In-depth cultivation of the pig gut microbiome towards novel bacterial diversity and tailored functional studies.</title>
        <authorList>
            <person name="Wylensek D."/>
            <person name="Hitch T.C.A."/>
            <person name="Clavel T."/>
        </authorList>
    </citation>
    <scope>NUCLEOTIDE SEQUENCE [LARGE SCALE GENOMIC DNA]</scope>
    <source>
        <strain evidence="2 3">BBE-744-WT-12</strain>
    </source>
</reference>
<feature type="transmembrane region" description="Helical" evidence="1">
    <location>
        <begin position="415"/>
        <end position="434"/>
    </location>
</feature>
<evidence type="ECO:0000313" key="2">
    <source>
        <dbReference type="EMBL" id="MST98633.1"/>
    </source>
</evidence>